<dbReference type="Gene3D" id="3.30.2310.20">
    <property type="entry name" value="RelE-like"/>
    <property type="match status" value="1"/>
</dbReference>
<name>A0ABW6CK12_RAHSY</name>
<dbReference type="InterPro" id="IPR035093">
    <property type="entry name" value="RelE/ParE_toxin_dom_sf"/>
</dbReference>
<dbReference type="PANTHER" id="PTHR40266:SF2">
    <property type="entry name" value="TOXIN HIGB-1"/>
    <property type="match status" value="1"/>
</dbReference>
<dbReference type="Proteomes" id="UP001598201">
    <property type="component" value="Unassembled WGS sequence"/>
</dbReference>
<protein>
    <submittedName>
        <fullName evidence="1">Type II toxin-antitoxin system RelE/ParE family toxin</fullName>
    </submittedName>
</protein>
<dbReference type="InterPro" id="IPR007711">
    <property type="entry name" value="HigB-1"/>
</dbReference>
<dbReference type="PANTHER" id="PTHR40266">
    <property type="entry name" value="TOXIN HIGB-1"/>
    <property type="match status" value="1"/>
</dbReference>
<keyword evidence="2" id="KW-1185">Reference proteome</keyword>
<organism evidence="1 2">
    <name type="scientific">Rahnella sp. (strain Y9602)</name>
    <dbReference type="NCBI Taxonomy" id="2703885"/>
    <lineage>
        <taxon>Bacteria</taxon>
        <taxon>Pseudomonadati</taxon>
        <taxon>Pseudomonadota</taxon>
        <taxon>Gammaproteobacteria</taxon>
        <taxon>Enterobacterales</taxon>
        <taxon>Yersiniaceae</taxon>
        <taxon>Rahnella</taxon>
    </lineage>
</organism>
<dbReference type="RefSeq" id="WP_379672437.1">
    <property type="nucleotide sequence ID" value="NZ_JBHUCJ010000142.1"/>
</dbReference>
<comment type="caution">
    <text evidence="1">The sequence shown here is derived from an EMBL/GenBank/DDBJ whole genome shotgun (WGS) entry which is preliminary data.</text>
</comment>
<sequence>MDVTIKHKGYEKFITTGSTEKINADFSKKLRQIFATISSADSLNDIMEMKALGCHELKGDRKGEYAITINGPWRVVFKLDGKSAYDVDIENYH</sequence>
<proteinExistence type="predicted"/>
<dbReference type="SUPFAM" id="SSF143011">
    <property type="entry name" value="RelE-like"/>
    <property type="match status" value="1"/>
</dbReference>
<gene>
    <name evidence="1" type="ORF">ACFPK4_26525</name>
</gene>
<dbReference type="EMBL" id="JBHUCJ010000142">
    <property type="protein sequence ID" value="MFD3227094.1"/>
    <property type="molecule type" value="Genomic_DNA"/>
</dbReference>
<accession>A0ABW6CK12</accession>
<dbReference type="Pfam" id="PF05015">
    <property type="entry name" value="HigB-like_toxin"/>
    <property type="match status" value="1"/>
</dbReference>
<evidence type="ECO:0000313" key="2">
    <source>
        <dbReference type="Proteomes" id="UP001598201"/>
    </source>
</evidence>
<reference evidence="1 2" key="1">
    <citation type="submission" date="2024-09" db="EMBL/GenBank/DDBJ databases">
        <title>Genomes of Rahnella.</title>
        <authorList>
            <person name="Mnguni F.C."/>
            <person name="Shin G.Y."/>
            <person name="Coutinho T."/>
        </authorList>
    </citation>
    <scope>NUCLEOTIDE SEQUENCE [LARGE SCALE GENOMIC DNA]</scope>
    <source>
        <strain evidence="1 2">20WA0057</strain>
    </source>
</reference>
<evidence type="ECO:0000313" key="1">
    <source>
        <dbReference type="EMBL" id="MFD3227094.1"/>
    </source>
</evidence>